<dbReference type="InterPro" id="IPR011047">
    <property type="entry name" value="Quinoprotein_ADH-like_sf"/>
</dbReference>
<protein>
    <submittedName>
        <fullName evidence="6">Quinoprotein glucose dehydrogenase</fullName>
        <ecNumber evidence="6">1.1.5.2</ecNumber>
    </submittedName>
</protein>
<evidence type="ECO:0000256" key="1">
    <source>
        <dbReference type="ARBA" id="ARBA00001931"/>
    </source>
</evidence>
<dbReference type="Proteomes" id="UP000588068">
    <property type="component" value="Unassembled WGS sequence"/>
</dbReference>
<keyword evidence="7" id="KW-1185">Reference proteome</keyword>
<dbReference type="EMBL" id="JACHHZ010000001">
    <property type="protein sequence ID" value="MBB6092411.1"/>
    <property type="molecule type" value="Genomic_DNA"/>
</dbReference>
<dbReference type="InterPro" id="IPR017511">
    <property type="entry name" value="PQQ_mDH"/>
</dbReference>
<keyword evidence="3 6" id="KW-0560">Oxidoreductase</keyword>
<dbReference type="RefSeq" id="WP_184330128.1">
    <property type="nucleotide sequence ID" value="NZ_JACHHZ010000001.1"/>
</dbReference>
<feature type="chain" id="PRO_5032674415" evidence="4">
    <location>
        <begin position="23"/>
        <end position="649"/>
    </location>
</feature>
<dbReference type="EC" id="1.1.5.2" evidence="6"/>
<feature type="signal peptide" evidence="4">
    <location>
        <begin position="1"/>
        <end position="22"/>
    </location>
</feature>
<evidence type="ECO:0000256" key="2">
    <source>
        <dbReference type="ARBA" id="ARBA00008156"/>
    </source>
</evidence>
<evidence type="ECO:0000313" key="6">
    <source>
        <dbReference type="EMBL" id="MBB6092411.1"/>
    </source>
</evidence>
<evidence type="ECO:0000259" key="5">
    <source>
        <dbReference type="Pfam" id="PF01011"/>
    </source>
</evidence>
<dbReference type="SMART" id="SM00564">
    <property type="entry name" value="PQQ"/>
    <property type="match status" value="5"/>
</dbReference>
<comment type="cofactor">
    <cofactor evidence="1">
        <name>pyrroloquinoline quinone</name>
        <dbReference type="ChEBI" id="CHEBI:58442"/>
    </cofactor>
</comment>
<accession>A0A841HGZ8</accession>
<organism evidence="6 7">
    <name type="scientific">Povalibacter uvarum</name>
    <dbReference type="NCBI Taxonomy" id="732238"/>
    <lineage>
        <taxon>Bacteria</taxon>
        <taxon>Pseudomonadati</taxon>
        <taxon>Pseudomonadota</taxon>
        <taxon>Gammaproteobacteria</taxon>
        <taxon>Steroidobacterales</taxon>
        <taxon>Steroidobacteraceae</taxon>
        <taxon>Povalibacter</taxon>
    </lineage>
</organism>
<dbReference type="PANTHER" id="PTHR32303:SF4">
    <property type="entry name" value="QUINOPROTEIN GLUCOSE DEHYDROGENASE"/>
    <property type="match status" value="1"/>
</dbReference>
<dbReference type="GO" id="GO:0048038">
    <property type="term" value="F:quinone binding"/>
    <property type="evidence" value="ECO:0007669"/>
    <property type="project" value="InterPro"/>
</dbReference>
<feature type="domain" description="Pyrrolo-quinoline quinone repeat" evidence="5">
    <location>
        <begin position="24"/>
        <end position="618"/>
    </location>
</feature>
<dbReference type="SUPFAM" id="SSF50998">
    <property type="entry name" value="Quinoprotein alcohol dehydrogenase-like"/>
    <property type="match status" value="1"/>
</dbReference>
<evidence type="ECO:0000313" key="7">
    <source>
        <dbReference type="Proteomes" id="UP000588068"/>
    </source>
</evidence>
<dbReference type="InterPro" id="IPR018391">
    <property type="entry name" value="PQQ_b-propeller_rpt"/>
</dbReference>
<evidence type="ECO:0000256" key="4">
    <source>
        <dbReference type="SAM" id="SignalP"/>
    </source>
</evidence>
<dbReference type="CDD" id="cd10280">
    <property type="entry name" value="PQQ_mGDH"/>
    <property type="match status" value="1"/>
</dbReference>
<sequence length="649" mass="71193">MRRILAAVAAAIFGTSSHGADAQWEFPAGDAGGQRYSSLTQIDKRNVDQLEQVWTYHFKEPESVRGLHSLQMTPLFLPERAGGRLVTCSPFGRIVAIDPETGVEQWRFDSKLDESKIRNHFKCRGITWWEDPGKQAGEACKQRLYMAVIDRRIVAIDAITGRPCNEFGQAGVVKLYEREGWDERIPTVFSTSPPVVAGSNLIVGSQVEDFNHANMPSGTVLALDVRTGELRWSFSAIPEQQQSTDSWPANPRSVSGAANVWAPISVDEARDMVFVPTSSPSPDYYGVARPGDNRYANSVVALQGSTGRVLWHFQFVHHDLWDYDTPSQPILTDVRRDGRTIPALVQTTKQGMVFVFNRETGESLFPIEERPVPRSRIDNELASPTQPFPVKPAPLLQHRLSEKDAWGLTFWDQGKCAETIRSLHNEGIYTPLGKERTLYNPSALGGMNWGGGAVSSAEQLLIVNLSNVAMFGQLVPINQANAQGHANPAFTQVNAMKGTPYAVVMGLILSPLGIPCSAPPWGKLAAIDLESGDIRWQRTLGSAHEMGPVKLPFEIDWGTPNLGGPLLTKSGLVFIGATTDRRLRAFDSATGEKLWTSELPHDGSAAPMTFMHRGRQYVVIAAGGQIAFGRPLGDSLVAFALPAPRHKTK</sequence>
<comment type="caution">
    <text evidence="6">The sequence shown here is derived from an EMBL/GenBank/DDBJ whole genome shotgun (WGS) entry which is preliminary data.</text>
</comment>
<evidence type="ECO:0000256" key="3">
    <source>
        <dbReference type="ARBA" id="ARBA00023002"/>
    </source>
</evidence>
<dbReference type="GO" id="GO:0008876">
    <property type="term" value="F:quinoprotein glucose dehydrogenase activity"/>
    <property type="evidence" value="ECO:0007669"/>
    <property type="project" value="UniProtKB-EC"/>
</dbReference>
<dbReference type="PANTHER" id="PTHR32303">
    <property type="entry name" value="QUINOPROTEIN ALCOHOL DEHYDROGENASE (CYTOCHROME C)"/>
    <property type="match status" value="1"/>
</dbReference>
<keyword evidence="4" id="KW-0732">Signal</keyword>
<dbReference type="GO" id="GO:0016020">
    <property type="term" value="C:membrane"/>
    <property type="evidence" value="ECO:0007669"/>
    <property type="project" value="InterPro"/>
</dbReference>
<gene>
    <name evidence="6" type="ORF">HNQ60_001257</name>
</gene>
<dbReference type="AlphaFoldDB" id="A0A841HGZ8"/>
<proteinExistence type="inferred from homology"/>
<dbReference type="InterPro" id="IPR002372">
    <property type="entry name" value="PQQ_rpt_dom"/>
</dbReference>
<name>A0A841HGZ8_9GAMM</name>
<dbReference type="Pfam" id="PF01011">
    <property type="entry name" value="PQQ"/>
    <property type="match status" value="1"/>
</dbReference>
<comment type="similarity">
    <text evidence="2">Belongs to the bacterial PQQ dehydrogenase family.</text>
</comment>
<reference evidence="6 7" key="1">
    <citation type="submission" date="2020-08" db="EMBL/GenBank/DDBJ databases">
        <title>Genomic Encyclopedia of Type Strains, Phase IV (KMG-IV): sequencing the most valuable type-strain genomes for metagenomic binning, comparative biology and taxonomic classification.</title>
        <authorList>
            <person name="Goeker M."/>
        </authorList>
    </citation>
    <scope>NUCLEOTIDE SEQUENCE [LARGE SCALE GENOMIC DNA]</scope>
    <source>
        <strain evidence="6 7">DSM 26723</strain>
    </source>
</reference>
<dbReference type="Gene3D" id="2.140.10.10">
    <property type="entry name" value="Quinoprotein alcohol dehydrogenase-like superfamily"/>
    <property type="match status" value="2"/>
</dbReference>